<dbReference type="RefSeq" id="WP_033493746.1">
    <property type="nucleotide sequence ID" value="NZ_JDUU01000010.1"/>
</dbReference>
<dbReference type="Proteomes" id="UP000029108">
    <property type="component" value="Unassembled WGS sequence"/>
</dbReference>
<dbReference type="EMBL" id="JGYN01000008">
    <property type="protein sequence ID" value="KFI51715.1"/>
    <property type="molecule type" value="Genomic_DNA"/>
</dbReference>
<dbReference type="STRING" id="1437608.GCA_000771645_00273"/>
<evidence type="ECO:0000313" key="2">
    <source>
        <dbReference type="Proteomes" id="UP000029108"/>
    </source>
</evidence>
<accession>A0A086ZYW5</accession>
<dbReference type="AlphaFoldDB" id="A0A086ZYW5"/>
<name>A0A086ZYW5_9BIFI</name>
<organism evidence="1 2">
    <name type="scientific">Bifidobacterium biavatii DSM 23969</name>
    <dbReference type="NCBI Taxonomy" id="1437608"/>
    <lineage>
        <taxon>Bacteria</taxon>
        <taxon>Bacillati</taxon>
        <taxon>Actinomycetota</taxon>
        <taxon>Actinomycetes</taxon>
        <taxon>Bifidobacteriales</taxon>
        <taxon>Bifidobacteriaceae</taxon>
        <taxon>Bifidobacterium</taxon>
    </lineage>
</organism>
<evidence type="ECO:0000313" key="1">
    <source>
        <dbReference type="EMBL" id="KFI51715.1"/>
    </source>
</evidence>
<comment type="caution">
    <text evidence="1">The sequence shown here is derived from an EMBL/GenBank/DDBJ whole genome shotgun (WGS) entry which is preliminary data.</text>
</comment>
<dbReference type="OrthoDB" id="9989168at2"/>
<reference evidence="1 2" key="1">
    <citation type="submission" date="2014-03" db="EMBL/GenBank/DDBJ databases">
        <title>Genomics of Bifidobacteria.</title>
        <authorList>
            <person name="Ventura M."/>
            <person name="Milani C."/>
            <person name="Lugli G.A."/>
        </authorList>
    </citation>
    <scope>NUCLEOTIDE SEQUENCE [LARGE SCALE GENOMIC DNA]</scope>
    <source>
        <strain evidence="1 2">DSM 23969</strain>
    </source>
</reference>
<gene>
    <name evidence="1" type="ORF">BBIA_0628</name>
</gene>
<keyword evidence="2" id="KW-1185">Reference proteome</keyword>
<proteinExistence type="predicted"/>
<protein>
    <submittedName>
        <fullName evidence="1">Uncharacterized protein</fullName>
    </submittedName>
</protein>
<sequence>MANEVSPRRFVKLRVSGLMSDGVTVEFGTLSDTDAGVAATCWRRLLSDKRWREIVFNALFDWMNSVLTEVDQRKEEA</sequence>